<evidence type="ECO:0000313" key="2">
    <source>
        <dbReference type="EMBL" id="KAK3260028.1"/>
    </source>
</evidence>
<sequence length="251" mass="27696">MAQTRPAKGTQLEMAQTRPAKGTRLEMAQTRPAKGTRPAMAQTRPAKGTRLEMAQTRPAKGTRPAMAQTRPAKGTRLEMFWPMDDAWYPGTVGDVSAEGKTRIVYDDGDVEWLVVAEEQTRPIAAQQMVEVETAVPAPVDEWDSALRDRGKSELGESQYMDLAVRMQEKALRVLMRNNYAPKAKKFCDFCESKGWECLPASEELVPLYVCLTLVDRQSAGGVDAAVPLGHQPRPRGEHEDMGIEGPAKGVQ</sequence>
<dbReference type="AlphaFoldDB" id="A0AAE0KTE0"/>
<gene>
    <name evidence="2" type="ORF">CYMTET_30999</name>
</gene>
<accession>A0AAE0KTE0</accession>
<evidence type="ECO:0000313" key="3">
    <source>
        <dbReference type="Proteomes" id="UP001190700"/>
    </source>
</evidence>
<comment type="caution">
    <text evidence="2">The sequence shown here is derived from an EMBL/GenBank/DDBJ whole genome shotgun (WGS) entry which is preliminary data.</text>
</comment>
<evidence type="ECO:0000256" key="1">
    <source>
        <dbReference type="SAM" id="MobiDB-lite"/>
    </source>
</evidence>
<feature type="region of interest" description="Disordered" evidence="1">
    <location>
        <begin position="224"/>
        <end position="251"/>
    </location>
</feature>
<organism evidence="2 3">
    <name type="scientific">Cymbomonas tetramitiformis</name>
    <dbReference type="NCBI Taxonomy" id="36881"/>
    <lineage>
        <taxon>Eukaryota</taxon>
        <taxon>Viridiplantae</taxon>
        <taxon>Chlorophyta</taxon>
        <taxon>Pyramimonadophyceae</taxon>
        <taxon>Pyramimonadales</taxon>
        <taxon>Pyramimonadaceae</taxon>
        <taxon>Cymbomonas</taxon>
    </lineage>
</organism>
<dbReference type="Proteomes" id="UP001190700">
    <property type="component" value="Unassembled WGS sequence"/>
</dbReference>
<feature type="region of interest" description="Disordered" evidence="1">
    <location>
        <begin position="1"/>
        <end position="46"/>
    </location>
</feature>
<dbReference type="EMBL" id="LGRX02018289">
    <property type="protein sequence ID" value="KAK3260028.1"/>
    <property type="molecule type" value="Genomic_DNA"/>
</dbReference>
<protein>
    <recommendedName>
        <fullName evidence="4">Tudor domain-containing protein</fullName>
    </recommendedName>
</protein>
<dbReference type="SUPFAM" id="SSF63748">
    <property type="entry name" value="Tudor/PWWP/MBT"/>
    <property type="match status" value="1"/>
</dbReference>
<keyword evidence="3" id="KW-1185">Reference proteome</keyword>
<dbReference type="CDD" id="cd20404">
    <property type="entry name" value="Tudor_Agenet_AtEML-like"/>
    <property type="match status" value="1"/>
</dbReference>
<reference evidence="2 3" key="1">
    <citation type="journal article" date="2015" name="Genome Biol. Evol.">
        <title>Comparative Genomics of a Bacterivorous Green Alga Reveals Evolutionary Causalities and Consequences of Phago-Mixotrophic Mode of Nutrition.</title>
        <authorList>
            <person name="Burns J.A."/>
            <person name="Paasch A."/>
            <person name="Narechania A."/>
            <person name="Kim E."/>
        </authorList>
    </citation>
    <scope>NUCLEOTIDE SEQUENCE [LARGE SCALE GENOMIC DNA]</scope>
    <source>
        <strain evidence="2 3">PLY_AMNH</strain>
    </source>
</reference>
<proteinExistence type="predicted"/>
<dbReference type="Gene3D" id="2.30.30.140">
    <property type="match status" value="1"/>
</dbReference>
<evidence type="ECO:0008006" key="4">
    <source>
        <dbReference type="Google" id="ProtNLM"/>
    </source>
</evidence>
<name>A0AAE0KTE0_9CHLO</name>